<feature type="domain" description="Helix-hairpin-helix DNA-binding motif class 1" evidence="2">
    <location>
        <begin position="224"/>
        <end position="243"/>
    </location>
</feature>
<feature type="region of interest" description="Disordered" evidence="1">
    <location>
        <begin position="131"/>
        <end position="183"/>
    </location>
</feature>
<dbReference type="InterPro" id="IPR003583">
    <property type="entry name" value="Hlx-hairpin-Hlx_DNA-bd_motif"/>
</dbReference>
<feature type="domain" description="Helix-hairpin-helix DNA-binding motif class 1" evidence="2">
    <location>
        <begin position="194"/>
        <end position="213"/>
    </location>
</feature>
<sequence length="246" mass="25923">MQNPLASLSHRERFGLAVAVGVLLLFGLGSAAYRSRATPLEPTVLKAGARPTPTAPPPLSPSTPRPTPAATELVVYVSGAVKRPGVYTFRPGQRLFHAIQRAGGFQSNAQQEALNLADHLKDADQLHVPTRQAVAQPQVSSSPPGIGSRVLGKAQPVPPPVSAPAATHPSSHGSAGKFHTPGEGLVKLNNATLADLQKLPGVGPSTAQSILDYRQSNGGFKELEELKEVRGIGEKKLEKMRPFLTL</sequence>
<comment type="caution">
    <text evidence="3">The sequence shown here is derived from an EMBL/GenBank/DDBJ whole genome shotgun (WGS) entry which is preliminary data.</text>
</comment>
<dbReference type="EMBL" id="JACHGW010000002">
    <property type="protein sequence ID" value="MBB6050963.1"/>
    <property type="molecule type" value="Genomic_DNA"/>
</dbReference>
<reference evidence="3 4" key="1">
    <citation type="submission" date="2020-08" db="EMBL/GenBank/DDBJ databases">
        <title>Genomic Encyclopedia of Type Strains, Phase IV (KMG-IV): sequencing the most valuable type-strain genomes for metagenomic binning, comparative biology and taxonomic classification.</title>
        <authorList>
            <person name="Goeker M."/>
        </authorList>
    </citation>
    <scope>NUCLEOTIDE SEQUENCE [LARGE SCALE GENOMIC DNA]</scope>
    <source>
        <strain evidence="3 4">DSM 23562</strain>
    </source>
</reference>
<feature type="compositionally biased region" description="Polar residues" evidence="1">
    <location>
        <begin position="133"/>
        <end position="143"/>
    </location>
</feature>
<dbReference type="SMART" id="SM00278">
    <property type="entry name" value="HhH1"/>
    <property type="match status" value="2"/>
</dbReference>
<name>A0A7W9SRK9_ARMRO</name>
<dbReference type="PANTHER" id="PTHR21180:SF32">
    <property type="entry name" value="ENDONUCLEASE_EXONUCLEASE_PHOSPHATASE FAMILY DOMAIN-CONTAINING PROTEIN 1"/>
    <property type="match status" value="1"/>
</dbReference>
<evidence type="ECO:0000259" key="2">
    <source>
        <dbReference type="SMART" id="SM00278"/>
    </source>
</evidence>
<dbReference type="Gene3D" id="3.10.560.10">
    <property type="entry name" value="Outer membrane lipoprotein wza domain like"/>
    <property type="match status" value="1"/>
</dbReference>
<dbReference type="Proteomes" id="UP000520814">
    <property type="component" value="Unassembled WGS sequence"/>
</dbReference>
<dbReference type="GO" id="GO:0006281">
    <property type="term" value="P:DNA repair"/>
    <property type="evidence" value="ECO:0007669"/>
    <property type="project" value="InterPro"/>
</dbReference>
<dbReference type="AlphaFoldDB" id="A0A7W9SRK9"/>
<dbReference type="Pfam" id="PF12836">
    <property type="entry name" value="HHH_3"/>
    <property type="match status" value="1"/>
</dbReference>
<feature type="compositionally biased region" description="Pro residues" evidence="1">
    <location>
        <begin position="53"/>
        <end position="67"/>
    </location>
</feature>
<accession>A0A7W9SRK9</accession>
<dbReference type="GO" id="GO:0015628">
    <property type="term" value="P:protein secretion by the type II secretion system"/>
    <property type="evidence" value="ECO:0007669"/>
    <property type="project" value="TreeGrafter"/>
</dbReference>
<dbReference type="NCBIfam" id="TIGR00426">
    <property type="entry name" value="competence protein ComEA helix-hairpin-helix repeat region"/>
    <property type="match status" value="1"/>
</dbReference>
<protein>
    <submittedName>
        <fullName evidence="3">Competence protein ComEA</fullName>
    </submittedName>
</protein>
<feature type="region of interest" description="Disordered" evidence="1">
    <location>
        <begin position="46"/>
        <end position="67"/>
    </location>
</feature>
<dbReference type="InterPro" id="IPR051675">
    <property type="entry name" value="Endo/Exo/Phosphatase_dom_1"/>
</dbReference>
<gene>
    <name evidence="3" type="ORF">HNQ39_002754</name>
</gene>
<dbReference type="RefSeq" id="WP_184196883.1">
    <property type="nucleotide sequence ID" value="NZ_JACHGW010000002.1"/>
</dbReference>
<keyword evidence="4" id="KW-1185">Reference proteome</keyword>
<evidence type="ECO:0000313" key="4">
    <source>
        <dbReference type="Proteomes" id="UP000520814"/>
    </source>
</evidence>
<feature type="compositionally biased region" description="Low complexity" evidence="1">
    <location>
        <begin position="163"/>
        <end position="176"/>
    </location>
</feature>
<proteinExistence type="predicted"/>
<dbReference type="PANTHER" id="PTHR21180">
    <property type="entry name" value="ENDONUCLEASE/EXONUCLEASE/PHOSPHATASE FAMILY DOMAIN-CONTAINING PROTEIN 1"/>
    <property type="match status" value="1"/>
</dbReference>
<organism evidence="3 4">
    <name type="scientific">Armatimonas rosea</name>
    <dbReference type="NCBI Taxonomy" id="685828"/>
    <lineage>
        <taxon>Bacteria</taxon>
        <taxon>Bacillati</taxon>
        <taxon>Armatimonadota</taxon>
        <taxon>Armatimonadia</taxon>
        <taxon>Armatimonadales</taxon>
        <taxon>Armatimonadaceae</taxon>
        <taxon>Armatimonas</taxon>
    </lineage>
</organism>
<dbReference type="Gene3D" id="1.10.150.280">
    <property type="entry name" value="AF1531-like domain"/>
    <property type="match status" value="1"/>
</dbReference>
<dbReference type="Pfam" id="PF10531">
    <property type="entry name" value="SLBB"/>
    <property type="match status" value="1"/>
</dbReference>
<dbReference type="GO" id="GO:0003677">
    <property type="term" value="F:DNA binding"/>
    <property type="evidence" value="ECO:0007669"/>
    <property type="project" value="InterPro"/>
</dbReference>
<evidence type="ECO:0000313" key="3">
    <source>
        <dbReference type="EMBL" id="MBB6050963.1"/>
    </source>
</evidence>
<dbReference type="InterPro" id="IPR019554">
    <property type="entry name" value="Soluble_ligand-bd"/>
</dbReference>
<dbReference type="GO" id="GO:0015627">
    <property type="term" value="C:type II protein secretion system complex"/>
    <property type="evidence" value="ECO:0007669"/>
    <property type="project" value="TreeGrafter"/>
</dbReference>
<dbReference type="SUPFAM" id="SSF47781">
    <property type="entry name" value="RuvA domain 2-like"/>
    <property type="match status" value="1"/>
</dbReference>
<dbReference type="InterPro" id="IPR004509">
    <property type="entry name" value="Competence_ComEA_HhH"/>
</dbReference>
<evidence type="ECO:0000256" key="1">
    <source>
        <dbReference type="SAM" id="MobiDB-lite"/>
    </source>
</evidence>
<dbReference type="InterPro" id="IPR010994">
    <property type="entry name" value="RuvA_2-like"/>
</dbReference>